<organism evidence="2 3">
    <name type="scientific">Sporichthya brevicatena</name>
    <dbReference type="NCBI Taxonomy" id="171442"/>
    <lineage>
        <taxon>Bacteria</taxon>
        <taxon>Bacillati</taxon>
        <taxon>Actinomycetota</taxon>
        <taxon>Actinomycetes</taxon>
        <taxon>Sporichthyales</taxon>
        <taxon>Sporichthyaceae</taxon>
        <taxon>Sporichthya</taxon>
    </lineage>
</organism>
<gene>
    <name evidence="2" type="ORF">GCM10009547_43130</name>
</gene>
<feature type="domain" description="Helix-turn-helix" evidence="1">
    <location>
        <begin position="4"/>
        <end position="43"/>
    </location>
</feature>
<dbReference type="InterPro" id="IPR010093">
    <property type="entry name" value="SinI_DNA-bd"/>
</dbReference>
<dbReference type="InterPro" id="IPR041657">
    <property type="entry name" value="HTH_17"/>
</dbReference>
<dbReference type="EMBL" id="BAAAHE010000047">
    <property type="protein sequence ID" value="GAA0634469.1"/>
    <property type="molecule type" value="Genomic_DNA"/>
</dbReference>
<dbReference type="NCBIfam" id="TIGR01764">
    <property type="entry name" value="excise"/>
    <property type="match status" value="1"/>
</dbReference>
<reference evidence="2 3" key="1">
    <citation type="journal article" date="2019" name="Int. J. Syst. Evol. Microbiol.">
        <title>The Global Catalogue of Microorganisms (GCM) 10K type strain sequencing project: providing services to taxonomists for standard genome sequencing and annotation.</title>
        <authorList>
            <consortium name="The Broad Institute Genomics Platform"/>
            <consortium name="The Broad Institute Genome Sequencing Center for Infectious Disease"/>
            <person name="Wu L."/>
            <person name="Ma J."/>
        </authorList>
    </citation>
    <scope>NUCLEOTIDE SEQUENCE [LARGE SCALE GENOMIC DNA]</scope>
    <source>
        <strain evidence="2 3">JCM 10671</strain>
    </source>
</reference>
<evidence type="ECO:0000259" key="1">
    <source>
        <dbReference type="Pfam" id="PF12728"/>
    </source>
</evidence>
<protein>
    <recommendedName>
        <fullName evidence="1">Helix-turn-helix domain-containing protein</fullName>
    </recommendedName>
</protein>
<dbReference type="RefSeq" id="WP_344608685.1">
    <property type="nucleotide sequence ID" value="NZ_BAAAHE010000047.1"/>
</dbReference>
<keyword evidence="3" id="KW-1185">Reference proteome</keyword>
<comment type="caution">
    <text evidence="2">The sequence shown here is derived from an EMBL/GenBank/DDBJ whole genome shotgun (WGS) entry which is preliminary data.</text>
</comment>
<evidence type="ECO:0000313" key="2">
    <source>
        <dbReference type="EMBL" id="GAA0634469.1"/>
    </source>
</evidence>
<name>A0ABN1H9M8_9ACTN</name>
<accession>A0ABN1H9M8</accession>
<dbReference type="Proteomes" id="UP001500957">
    <property type="component" value="Unassembled WGS sequence"/>
</dbReference>
<evidence type="ECO:0000313" key="3">
    <source>
        <dbReference type="Proteomes" id="UP001500957"/>
    </source>
</evidence>
<sequence length="216" mass="23285">MEVSVSEAAARLGVSERRVRERIAAGDLPARRIGRAWLVDAAHLGRAPRVGRPMSRRVAWAFLDLLDGGAGDGVSQPEQSRLRKKRALLLEAPDPAALLRSWLPARAEVRRYSVAAADLPALRDDARIALSGVSDMRSGMAAAGVVEGYVGAGEVDDLVEDFLLSERGEPNVILHVVEEDRAVAAPVPLAVLLADLSDHNGPRERAAVERLLRDFP</sequence>
<dbReference type="Pfam" id="PF12728">
    <property type="entry name" value="HTH_17"/>
    <property type="match status" value="1"/>
</dbReference>
<proteinExistence type="predicted"/>